<evidence type="ECO:0000313" key="3">
    <source>
        <dbReference type="Proteomes" id="UP000078284"/>
    </source>
</evidence>
<proteinExistence type="predicted"/>
<organism evidence="2 3">
    <name type="scientific">Arabidopsis thaliana</name>
    <name type="common">Mouse-ear cress</name>
    <dbReference type="NCBI Taxonomy" id="3702"/>
    <lineage>
        <taxon>Eukaryota</taxon>
        <taxon>Viridiplantae</taxon>
        <taxon>Streptophyta</taxon>
        <taxon>Embryophyta</taxon>
        <taxon>Tracheophyta</taxon>
        <taxon>Spermatophyta</taxon>
        <taxon>Magnoliopsida</taxon>
        <taxon>eudicotyledons</taxon>
        <taxon>Gunneridae</taxon>
        <taxon>Pentapetalae</taxon>
        <taxon>rosids</taxon>
        <taxon>malvids</taxon>
        <taxon>Brassicales</taxon>
        <taxon>Brassicaceae</taxon>
        <taxon>Camelineae</taxon>
        <taxon>Arabidopsis</taxon>
    </lineage>
</organism>
<comment type="caution">
    <text evidence="2">The sequence shown here is derived from an EMBL/GenBank/DDBJ whole genome shotgun (WGS) entry which is preliminary data.</text>
</comment>
<gene>
    <name evidence="2" type="ordered locus">AXX17_At5g49600</name>
</gene>
<evidence type="ECO:0000256" key="1">
    <source>
        <dbReference type="SAM" id="MobiDB-lite"/>
    </source>
</evidence>
<evidence type="ECO:0000313" key="2">
    <source>
        <dbReference type="EMBL" id="OAO94327.1"/>
    </source>
</evidence>
<dbReference type="EMBL" id="LUHQ01000005">
    <property type="protein sequence ID" value="OAO94327.1"/>
    <property type="molecule type" value="Genomic_DNA"/>
</dbReference>
<accession>A0A178ULY9</accession>
<dbReference type="ExpressionAtlas" id="A0A178ULY9">
    <property type="expression patterns" value="baseline and differential"/>
</dbReference>
<dbReference type="Proteomes" id="UP000078284">
    <property type="component" value="Chromosome 5"/>
</dbReference>
<feature type="compositionally biased region" description="Basic and acidic residues" evidence="1">
    <location>
        <begin position="73"/>
        <end position="88"/>
    </location>
</feature>
<name>A0A178ULY9_ARATH</name>
<dbReference type="AlphaFoldDB" id="A0A178ULY9"/>
<sequence>MILYIIFKYYKTPVAQKTDKSKDVSDHSIDIAKLTTVIPGAVLDSAVHQPPALHNVPETKIQLTEVKSQNMTDPKDQINKDVQKQSQV</sequence>
<feature type="region of interest" description="Disordered" evidence="1">
    <location>
        <begin position="65"/>
        <end position="88"/>
    </location>
</feature>
<protein>
    <submittedName>
        <fullName evidence="2">SWEET13</fullName>
    </submittedName>
</protein>
<reference evidence="3" key="1">
    <citation type="journal article" date="2016" name="Proc. Natl. Acad. Sci. U.S.A.">
        <title>Chromosome-level assembly of Arabidopsis thaliana Ler reveals the extent of translocation and inversion polymorphisms.</title>
        <authorList>
            <person name="Zapata L."/>
            <person name="Ding J."/>
            <person name="Willing E.M."/>
            <person name="Hartwig B."/>
            <person name="Bezdan D."/>
            <person name="Jiao W.B."/>
            <person name="Patel V."/>
            <person name="Velikkakam James G."/>
            <person name="Koornneef M."/>
            <person name="Ossowski S."/>
            <person name="Schneeberger K."/>
        </authorList>
    </citation>
    <scope>NUCLEOTIDE SEQUENCE [LARGE SCALE GENOMIC DNA]</scope>
    <source>
        <strain evidence="3">cv. Landsberg erecta</strain>
    </source>
</reference>